<dbReference type="GO" id="GO:0016020">
    <property type="term" value="C:membrane"/>
    <property type="evidence" value="ECO:0007669"/>
    <property type="project" value="UniProtKB-SubCell"/>
</dbReference>
<evidence type="ECO:0000313" key="7">
    <source>
        <dbReference type="Proteomes" id="UP000295468"/>
    </source>
</evidence>
<name>A0A4R6TVJ7_9FLAO</name>
<gene>
    <name evidence="6" type="ORF">CLV82_0796</name>
</gene>
<accession>A0A4R6TVJ7</accession>
<keyword evidence="2 5" id="KW-0812">Transmembrane</keyword>
<dbReference type="PANTHER" id="PTHR37306">
    <property type="entry name" value="COLICIN V PRODUCTION PROTEIN"/>
    <property type="match status" value="1"/>
</dbReference>
<keyword evidence="3 5" id="KW-1133">Transmembrane helix</keyword>
<evidence type="ECO:0000256" key="5">
    <source>
        <dbReference type="SAM" id="Phobius"/>
    </source>
</evidence>
<dbReference type="Proteomes" id="UP000295468">
    <property type="component" value="Unassembled WGS sequence"/>
</dbReference>
<dbReference type="GO" id="GO:0009403">
    <property type="term" value="P:toxin biosynthetic process"/>
    <property type="evidence" value="ECO:0007669"/>
    <property type="project" value="InterPro"/>
</dbReference>
<dbReference type="OrthoDB" id="9799585at2"/>
<dbReference type="PANTHER" id="PTHR37306:SF1">
    <property type="entry name" value="COLICIN V PRODUCTION PROTEIN"/>
    <property type="match status" value="1"/>
</dbReference>
<comment type="subcellular location">
    <subcellularLocation>
        <location evidence="1">Membrane</location>
        <topology evidence="1">Multi-pass membrane protein</topology>
    </subcellularLocation>
</comment>
<protein>
    <submittedName>
        <fullName evidence="6">Membrane protein required for colicin V production</fullName>
    </submittedName>
</protein>
<evidence type="ECO:0000256" key="2">
    <source>
        <dbReference type="ARBA" id="ARBA00022692"/>
    </source>
</evidence>
<evidence type="ECO:0000256" key="4">
    <source>
        <dbReference type="ARBA" id="ARBA00023136"/>
    </source>
</evidence>
<evidence type="ECO:0000313" key="6">
    <source>
        <dbReference type="EMBL" id="TDQ32958.1"/>
    </source>
</evidence>
<organism evidence="6 7">
    <name type="scientific">Zeaxanthinibacter enoshimensis</name>
    <dbReference type="NCBI Taxonomy" id="392009"/>
    <lineage>
        <taxon>Bacteria</taxon>
        <taxon>Pseudomonadati</taxon>
        <taxon>Bacteroidota</taxon>
        <taxon>Flavobacteriia</taxon>
        <taxon>Flavobacteriales</taxon>
        <taxon>Flavobacteriaceae</taxon>
        <taxon>Zeaxanthinibacter</taxon>
    </lineage>
</organism>
<comment type="caution">
    <text evidence="6">The sequence shown here is derived from an EMBL/GenBank/DDBJ whole genome shotgun (WGS) entry which is preliminary data.</text>
</comment>
<dbReference type="Pfam" id="PF02674">
    <property type="entry name" value="Colicin_V"/>
    <property type="match status" value="1"/>
</dbReference>
<dbReference type="EMBL" id="SNYI01000001">
    <property type="protein sequence ID" value="TDQ32958.1"/>
    <property type="molecule type" value="Genomic_DNA"/>
</dbReference>
<evidence type="ECO:0000256" key="3">
    <source>
        <dbReference type="ARBA" id="ARBA00022989"/>
    </source>
</evidence>
<keyword evidence="4 5" id="KW-0472">Membrane</keyword>
<sequence length="173" mass="19403">MSFLDIVLGLLLLWGLYKGLRNGLIIEVATLVALIAGLYGAIRFSYITGQYLEEHMSWDQQYMNLIAFIITFILIVLVVNLLARLLTKIVDFALMGWLNKLAGAVFGTLKIAVMLGTLLLFLERANTSIKFYQGTEPSTSVLYAPLRDIGALVFEKVIPEITEPETEKELQFL</sequence>
<dbReference type="AlphaFoldDB" id="A0A4R6TVJ7"/>
<dbReference type="InterPro" id="IPR003825">
    <property type="entry name" value="Colicin-V_CvpA"/>
</dbReference>
<proteinExistence type="predicted"/>
<keyword evidence="7" id="KW-1185">Reference proteome</keyword>
<reference evidence="6 7" key="1">
    <citation type="submission" date="2019-03" db="EMBL/GenBank/DDBJ databases">
        <title>Genomic Encyclopedia of Archaeal and Bacterial Type Strains, Phase II (KMG-II): from individual species to whole genera.</title>
        <authorList>
            <person name="Goeker M."/>
        </authorList>
    </citation>
    <scope>NUCLEOTIDE SEQUENCE [LARGE SCALE GENOMIC DNA]</scope>
    <source>
        <strain evidence="6 7">DSM 18435</strain>
    </source>
</reference>
<evidence type="ECO:0000256" key="1">
    <source>
        <dbReference type="ARBA" id="ARBA00004141"/>
    </source>
</evidence>
<feature type="transmembrane region" description="Helical" evidence="5">
    <location>
        <begin position="20"/>
        <end position="42"/>
    </location>
</feature>
<feature type="transmembrane region" description="Helical" evidence="5">
    <location>
        <begin position="62"/>
        <end position="83"/>
    </location>
</feature>
<feature type="transmembrane region" description="Helical" evidence="5">
    <location>
        <begin position="103"/>
        <end position="122"/>
    </location>
</feature>
<dbReference type="RefSeq" id="WP_133642978.1">
    <property type="nucleotide sequence ID" value="NZ_SNYI01000001.1"/>
</dbReference>